<feature type="transmembrane region" description="Helical" evidence="5">
    <location>
        <begin position="64"/>
        <end position="86"/>
    </location>
</feature>
<dbReference type="InterPro" id="IPR036259">
    <property type="entry name" value="MFS_trans_sf"/>
</dbReference>
<evidence type="ECO:0000313" key="8">
    <source>
        <dbReference type="RefSeq" id="XP_046589667.1"/>
    </source>
</evidence>
<evidence type="ECO:0000256" key="4">
    <source>
        <dbReference type="ARBA" id="ARBA00023136"/>
    </source>
</evidence>
<comment type="subcellular location">
    <subcellularLocation>
        <location evidence="1">Membrane</location>
        <topology evidence="1">Multi-pass membrane protein</topology>
    </subcellularLocation>
</comment>
<evidence type="ECO:0000256" key="5">
    <source>
        <dbReference type="SAM" id="Phobius"/>
    </source>
</evidence>
<reference evidence="8" key="1">
    <citation type="submission" date="2025-08" db="UniProtKB">
        <authorList>
            <consortium name="RefSeq"/>
        </authorList>
    </citation>
    <scope>IDENTIFICATION</scope>
    <source>
        <tissue evidence="8">Thorax and Abdomen</tissue>
    </source>
</reference>
<feature type="transmembrane region" description="Helical" evidence="5">
    <location>
        <begin position="93"/>
        <end position="112"/>
    </location>
</feature>
<dbReference type="PANTHER" id="PTHR48021">
    <property type="match status" value="1"/>
</dbReference>
<keyword evidence="3 5" id="KW-1133">Transmembrane helix</keyword>
<dbReference type="PANTHER" id="PTHR48021:SF46">
    <property type="entry name" value="MAJOR FACILITATOR SUPERFAMILY (MFS) PROFILE DOMAIN-CONTAINING PROTEIN"/>
    <property type="match status" value="1"/>
</dbReference>
<feature type="transmembrane region" description="Helical" evidence="5">
    <location>
        <begin position="275"/>
        <end position="302"/>
    </location>
</feature>
<gene>
    <name evidence="8" type="primary">LOC107227749</name>
</gene>
<dbReference type="Proteomes" id="UP000829291">
    <property type="component" value="Chromosome 3"/>
</dbReference>
<evidence type="ECO:0000256" key="2">
    <source>
        <dbReference type="ARBA" id="ARBA00022692"/>
    </source>
</evidence>
<dbReference type="PROSITE" id="PS00216">
    <property type="entry name" value="SUGAR_TRANSPORT_1"/>
    <property type="match status" value="1"/>
</dbReference>
<dbReference type="PROSITE" id="PS51257">
    <property type="entry name" value="PROKAR_LIPOPROTEIN"/>
    <property type="match status" value="1"/>
</dbReference>
<dbReference type="SUPFAM" id="SSF103473">
    <property type="entry name" value="MFS general substrate transporter"/>
    <property type="match status" value="1"/>
</dbReference>
<feature type="transmembrane region" description="Helical" evidence="5">
    <location>
        <begin position="151"/>
        <end position="173"/>
    </location>
</feature>
<proteinExistence type="predicted"/>
<dbReference type="PROSITE" id="PS50850">
    <property type="entry name" value="MFS"/>
    <property type="match status" value="1"/>
</dbReference>
<name>A0ABM3FNT5_NEOLC</name>
<keyword evidence="2 5" id="KW-0812">Transmembrane</keyword>
<sequence length="339" mass="37087">MGKDAERGKYASPEGSRTWEYLVTFSCGIGLSCIGNLQGWSSPTITELKSPNSRIQITNPASQLSWLAAALSTGHMAAPIFSLLLIDRIGRKSSFLLSAAPLVLSWALIVGAEHINVLIAARVLAGFSMGLMMCVYPVYFGEIFSTELRGFLMCITVAAYNFGVLAMFAVAPYLGIRTTGIICMTIAVTFLITFWFMPESPYFLMMVGKTDQAESALEKLRGKTDVSDELELVKATLREKGKSLLGSNGAEKNEMESGMLNTLKRLFTIRGNLKALIITMLIAMLSHCCGFGSLMAYCHVIFTDMNAAFSWRRPDVGPSYWAQACWQDFYSPSSPGISS</sequence>
<dbReference type="GeneID" id="107227749"/>
<dbReference type="InterPro" id="IPR020846">
    <property type="entry name" value="MFS_dom"/>
</dbReference>
<keyword evidence="4 5" id="KW-0472">Membrane</keyword>
<evidence type="ECO:0000259" key="6">
    <source>
        <dbReference type="PROSITE" id="PS50850"/>
    </source>
</evidence>
<feature type="transmembrane region" description="Helical" evidence="5">
    <location>
        <begin position="179"/>
        <end position="197"/>
    </location>
</feature>
<accession>A0ABM3FNT5</accession>
<dbReference type="RefSeq" id="XP_046589667.1">
    <property type="nucleotide sequence ID" value="XM_046733711.1"/>
</dbReference>
<feature type="transmembrane region" description="Helical" evidence="5">
    <location>
        <begin position="118"/>
        <end position="139"/>
    </location>
</feature>
<evidence type="ECO:0000256" key="1">
    <source>
        <dbReference type="ARBA" id="ARBA00004141"/>
    </source>
</evidence>
<protein>
    <submittedName>
        <fullName evidence="8">Facilitated trehalose transporter Tret1</fullName>
    </submittedName>
</protein>
<dbReference type="InterPro" id="IPR005828">
    <property type="entry name" value="MFS_sugar_transport-like"/>
</dbReference>
<dbReference type="InterPro" id="IPR050549">
    <property type="entry name" value="MFS_Trehalose_Transporter"/>
</dbReference>
<dbReference type="InterPro" id="IPR005829">
    <property type="entry name" value="Sugar_transporter_CS"/>
</dbReference>
<dbReference type="PROSITE" id="PS00217">
    <property type="entry name" value="SUGAR_TRANSPORT_2"/>
    <property type="match status" value="1"/>
</dbReference>
<evidence type="ECO:0000256" key="3">
    <source>
        <dbReference type="ARBA" id="ARBA00022989"/>
    </source>
</evidence>
<dbReference type="Pfam" id="PF00083">
    <property type="entry name" value="Sugar_tr"/>
    <property type="match status" value="1"/>
</dbReference>
<feature type="transmembrane region" description="Helical" evidence="5">
    <location>
        <begin position="21"/>
        <end position="40"/>
    </location>
</feature>
<keyword evidence="7" id="KW-1185">Reference proteome</keyword>
<feature type="domain" description="Major facilitator superfamily (MFS) profile" evidence="6">
    <location>
        <begin position="16"/>
        <end position="339"/>
    </location>
</feature>
<dbReference type="Gene3D" id="1.20.1250.20">
    <property type="entry name" value="MFS general substrate transporter like domains"/>
    <property type="match status" value="1"/>
</dbReference>
<evidence type="ECO:0000313" key="7">
    <source>
        <dbReference type="Proteomes" id="UP000829291"/>
    </source>
</evidence>
<organism evidence="7 8">
    <name type="scientific">Neodiprion lecontei</name>
    <name type="common">Redheaded pine sawfly</name>
    <dbReference type="NCBI Taxonomy" id="441921"/>
    <lineage>
        <taxon>Eukaryota</taxon>
        <taxon>Metazoa</taxon>
        <taxon>Ecdysozoa</taxon>
        <taxon>Arthropoda</taxon>
        <taxon>Hexapoda</taxon>
        <taxon>Insecta</taxon>
        <taxon>Pterygota</taxon>
        <taxon>Neoptera</taxon>
        <taxon>Endopterygota</taxon>
        <taxon>Hymenoptera</taxon>
        <taxon>Tenthredinoidea</taxon>
        <taxon>Diprionidae</taxon>
        <taxon>Diprioninae</taxon>
        <taxon>Neodiprion</taxon>
    </lineage>
</organism>